<evidence type="ECO:0000256" key="1">
    <source>
        <dbReference type="SAM" id="MobiDB-lite"/>
    </source>
</evidence>
<name>A0A445KDD7_GLYSO</name>
<proteinExistence type="predicted"/>
<feature type="region of interest" description="Disordered" evidence="1">
    <location>
        <begin position="35"/>
        <end position="58"/>
    </location>
</feature>
<dbReference type="Proteomes" id="UP000289340">
    <property type="component" value="Chromosome 6"/>
</dbReference>
<sequence length="115" mass="12830">MGSKIYPKVHENPRAFFSSSSPSLLESSIQYPWGGDEDFNSRSNSLKEGGDDDNQAKNKGIESIQRLGGPMTRACAKKSKEVLNQMVATLIEAYSHLEGLKPKLVNYIKQLEEIR</sequence>
<gene>
    <name evidence="2" type="ORF">D0Y65_015520</name>
</gene>
<protein>
    <submittedName>
        <fullName evidence="2">Uncharacterized protein</fullName>
    </submittedName>
</protein>
<accession>A0A445KDD7</accession>
<dbReference type="EMBL" id="QZWG01000006">
    <property type="protein sequence ID" value="RZC08844.1"/>
    <property type="molecule type" value="Genomic_DNA"/>
</dbReference>
<evidence type="ECO:0000313" key="2">
    <source>
        <dbReference type="EMBL" id="RZC08844.1"/>
    </source>
</evidence>
<dbReference type="AlphaFoldDB" id="A0A445KDD7"/>
<evidence type="ECO:0000313" key="3">
    <source>
        <dbReference type="Proteomes" id="UP000289340"/>
    </source>
</evidence>
<organism evidence="2 3">
    <name type="scientific">Glycine soja</name>
    <name type="common">Wild soybean</name>
    <dbReference type="NCBI Taxonomy" id="3848"/>
    <lineage>
        <taxon>Eukaryota</taxon>
        <taxon>Viridiplantae</taxon>
        <taxon>Streptophyta</taxon>
        <taxon>Embryophyta</taxon>
        <taxon>Tracheophyta</taxon>
        <taxon>Spermatophyta</taxon>
        <taxon>Magnoliopsida</taxon>
        <taxon>eudicotyledons</taxon>
        <taxon>Gunneridae</taxon>
        <taxon>Pentapetalae</taxon>
        <taxon>rosids</taxon>
        <taxon>fabids</taxon>
        <taxon>Fabales</taxon>
        <taxon>Fabaceae</taxon>
        <taxon>Papilionoideae</taxon>
        <taxon>50 kb inversion clade</taxon>
        <taxon>NPAAA clade</taxon>
        <taxon>indigoferoid/millettioid clade</taxon>
        <taxon>Phaseoleae</taxon>
        <taxon>Glycine</taxon>
        <taxon>Glycine subgen. Soja</taxon>
    </lineage>
</organism>
<comment type="caution">
    <text evidence="2">The sequence shown here is derived from an EMBL/GenBank/DDBJ whole genome shotgun (WGS) entry which is preliminary data.</text>
</comment>
<keyword evidence="3" id="KW-1185">Reference proteome</keyword>
<reference evidence="2 3" key="1">
    <citation type="submission" date="2018-09" db="EMBL/GenBank/DDBJ databases">
        <title>A high-quality reference genome of wild soybean provides a powerful tool to mine soybean genomes.</title>
        <authorList>
            <person name="Xie M."/>
            <person name="Chung C.Y.L."/>
            <person name="Li M.-W."/>
            <person name="Wong F.-L."/>
            <person name="Chan T.-F."/>
            <person name="Lam H.-M."/>
        </authorList>
    </citation>
    <scope>NUCLEOTIDE SEQUENCE [LARGE SCALE GENOMIC DNA]</scope>
    <source>
        <strain evidence="3">cv. W05</strain>
        <tissue evidence="2">Hypocotyl of etiolated seedlings</tissue>
    </source>
</reference>